<keyword evidence="3" id="KW-1185">Reference proteome</keyword>
<feature type="compositionally biased region" description="Low complexity" evidence="1">
    <location>
        <begin position="103"/>
        <end position="112"/>
    </location>
</feature>
<accession>A0A4P9Z4P5</accession>
<organism evidence="2 3">
    <name type="scientific">Syncephalis pseudoplumigaleata</name>
    <dbReference type="NCBI Taxonomy" id="1712513"/>
    <lineage>
        <taxon>Eukaryota</taxon>
        <taxon>Fungi</taxon>
        <taxon>Fungi incertae sedis</taxon>
        <taxon>Zoopagomycota</taxon>
        <taxon>Zoopagomycotina</taxon>
        <taxon>Zoopagomycetes</taxon>
        <taxon>Zoopagales</taxon>
        <taxon>Piptocephalidaceae</taxon>
        <taxon>Syncephalis</taxon>
    </lineage>
</organism>
<evidence type="ECO:0000313" key="2">
    <source>
        <dbReference type="EMBL" id="RKP26821.1"/>
    </source>
</evidence>
<reference evidence="3" key="1">
    <citation type="journal article" date="2018" name="Nat. Microbiol.">
        <title>Leveraging single-cell genomics to expand the fungal tree of life.</title>
        <authorList>
            <person name="Ahrendt S.R."/>
            <person name="Quandt C.A."/>
            <person name="Ciobanu D."/>
            <person name="Clum A."/>
            <person name="Salamov A."/>
            <person name="Andreopoulos B."/>
            <person name="Cheng J.F."/>
            <person name="Woyke T."/>
            <person name="Pelin A."/>
            <person name="Henrissat B."/>
            <person name="Reynolds N.K."/>
            <person name="Benny G.L."/>
            <person name="Smith M.E."/>
            <person name="James T.Y."/>
            <person name="Grigoriev I.V."/>
        </authorList>
    </citation>
    <scope>NUCLEOTIDE SEQUENCE [LARGE SCALE GENOMIC DNA]</scope>
    <source>
        <strain evidence="3">Benny S71-1</strain>
    </source>
</reference>
<dbReference type="Proteomes" id="UP000278143">
    <property type="component" value="Unassembled WGS sequence"/>
</dbReference>
<evidence type="ECO:0000313" key="3">
    <source>
        <dbReference type="Proteomes" id="UP000278143"/>
    </source>
</evidence>
<dbReference type="OrthoDB" id="5348092at2759"/>
<gene>
    <name evidence="2" type="ORF">SYNPS1DRAFT_27498</name>
</gene>
<evidence type="ECO:0000256" key="1">
    <source>
        <dbReference type="SAM" id="MobiDB-lite"/>
    </source>
</evidence>
<feature type="region of interest" description="Disordered" evidence="1">
    <location>
        <begin position="1"/>
        <end position="21"/>
    </location>
</feature>
<feature type="region of interest" description="Disordered" evidence="1">
    <location>
        <begin position="91"/>
        <end position="112"/>
    </location>
</feature>
<name>A0A4P9Z4P5_9FUNG</name>
<protein>
    <submittedName>
        <fullName evidence="2">Uncharacterized protein</fullName>
    </submittedName>
</protein>
<proteinExistence type="predicted"/>
<sequence>MSSNPLPPSMLVSPSTTGMPGGQLAAAAGTAAATVAGSAAGSAGQYEASLHAGVTAGAMCTRVLDRLEAICGHGPGKPFADHIVALVPSDAQAGHDDDGAGGAAPAATGDLA</sequence>
<dbReference type="EMBL" id="KZ989327">
    <property type="protein sequence ID" value="RKP26821.1"/>
    <property type="molecule type" value="Genomic_DNA"/>
</dbReference>
<dbReference type="AlphaFoldDB" id="A0A4P9Z4P5"/>